<dbReference type="PANTHER" id="PTHR33096">
    <property type="entry name" value="CXC2 DOMAIN-CONTAINING PROTEIN"/>
    <property type="match status" value="1"/>
</dbReference>
<dbReference type="EMBL" id="CAJHJG010005813">
    <property type="protein sequence ID" value="CAD6952794.1"/>
    <property type="molecule type" value="Genomic_DNA"/>
</dbReference>
<comment type="caution">
    <text evidence="2">The sequence shown here is derived from an EMBL/GenBank/DDBJ whole genome shotgun (WGS) entry which is preliminary data.</text>
</comment>
<dbReference type="Proteomes" id="UP000836402">
    <property type="component" value="Unassembled WGS sequence"/>
</dbReference>
<evidence type="ECO:0000313" key="3">
    <source>
        <dbReference type="Proteomes" id="UP000836402"/>
    </source>
</evidence>
<feature type="non-terminal residue" evidence="2">
    <location>
        <position position="596"/>
    </location>
</feature>
<gene>
    <name evidence="2" type="ORF">JKIAZH3_G8528</name>
</gene>
<proteinExistence type="predicted"/>
<dbReference type="InterPro" id="IPR040521">
    <property type="entry name" value="KDZ"/>
</dbReference>
<protein>
    <recommendedName>
        <fullName evidence="4">CxC1-like cysteine cluster associated with KDZ transposases domain-containing protein</fullName>
    </recommendedName>
</protein>
<dbReference type="PANTHER" id="PTHR33096:SF1">
    <property type="entry name" value="CXC1-LIKE CYSTEINE CLUSTER ASSOCIATED WITH KDZ TRANSPOSASES DOMAIN-CONTAINING PROTEIN"/>
    <property type="match status" value="1"/>
</dbReference>
<evidence type="ECO:0000256" key="1">
    <source>
        <dbReference type="SAM" id="MobiDB-lite"/>
    </source>
</evidence>
<name>A0ABN7J762_9BASI</name>
<evidence type="ECO:0008006" key="4">
    <source>
        <dbReference type="Google" id="ProtNLM"/>
    </source>
</evidence>
<accession>A0ABN7J762</accession>
<evidence type="ECO:0000313" key="2">
    <source>
        <dbReference type="EMBL" id="CAD6952794.1"/>
    </source>
</evidence>
<dbReference type="Pfam" id="PF18758">
    <property type="entry name" value="KDZ"/>
    <property type="match status" value="1"/>
</dbReference>
<keyword evidence="3" id="KW-1185">Reference proteome</keyword>
<feature type="compositionally biased region" description="Polar residues" evidence="1">
    <location>
        <begin position="412"/>
        <end position="421"/>
    </location>
</feature>
<organism evidence="2 3">
    <name type="scientific">Tilletia caries</name>
    <name type="common">wheat bunt fungus</name>
    <dbReference type="NCBI Taxonomy" id="13290"/>
    <lineage>
        <taxon>Eukaryota</taxon>
        <taxon>Fungi</taxon>
        <taxon>Dikarya</taxon>
        <taxon>Basidiomycota</taxon>
        <taxon>Ustilaginomycotina</taxon>
        <taxon>Exobasidiomycetes</taxon>
        <taxon>Tilletiales</taxon>
        <taxon>Tilletiaceae</taxon>
        <taxon>Tilletia</taxon>
    </lineage>
</organism>
<feature type="region of interest" description="Disordered" evidence="1">
    <location>
        <begin position="412"/>
        <end position="433"/>
    </location>
</feature>
<sequence length="596" mass="63455">MFLALQDHARVGAFNYINALVQLFGSGTTMMPSVASVPSQDMARRQLQSASEWFRALETRSRLLSQKLQAPPTALALPPAGPGLISASQAPASIQFRRPLLEHDDLQLTLHDLCARCPACFGRLGDVDGQSGRRAEVSPQVIVCLDGNFQHKRRRRMDAFRRNPHPPTYFLSDHQLEQAKEYFESLSSQLGPATGCGSQVKAAIDNMVKTTLGPFDTGGVMGMTCRHGAPLLFADVKESGEAHYFAYALLDHVITACGPTLRTLGVCYDISCKIDVSPRMKKAFDQRPLQIHYAVSLFHVYGHDYTCQLKYSPRRMAGFGLTDGESLERLWSALTDLVSLTRGMMAVRRRETLCARLAKLSTQHQSSSIMLLAKRLQKVAALFQKEVDKVLELHPSIVDIKMALEQIGPLQSTTTSLNPTPAASSSSQSAFTPAEVPKDCDFFRRIGLPEELVGIAVYLHTQPLADDALANGASGRALSITAAAGSDWSSFGGQSTATATFGGASSSWSTAAAASDRFASGGGPSSVIAAAAASGGFASTAAAATSGGFASGGGRSSVTAAAASAADHALQQARQRQTAASDHLSEQAQALHLPLS</sequence>
<reference evidence="2" key="1">
    <citation type="submission" date="2020-10" db="EMBL/GenBank/DDBJ databases">
        <authorList>
            <person name="Sedaghatjoo S."/>
        </authorList>
    </citation>
    <scope>NUCLEOTIDE SEQUENCE</scope>
    <source>
        <strain evidence="2">AZH3</strain>
    </source>
</reference>